<organism evidence="1 2">
    <name type="scientific">Pseudomonas mosselii</name>
    <dbReference type="NCBI Taxonomy" id="78327"/>
    <lineage>
        <taxon>Bacteria</taxon>
        <taxon>Pseudomonadati</taxon>
        <taxon>Pseudomonadota</taxon>
        <taxon>Gammaproteobacteria</taxon>
        <taxon>Pseudomonadales</taxon>
        <taxon>Pseudomonadaceae</taxon>
        <taxon>Pseudomonas</taxon>
    </lineage>
</organism>
<evidence type="ECO:0000313" key="1">
    <source>
        <dbReference type="EMBL" id="MBA6065997.1"/>
    </source>
</evidence>
<name>A0A7W2JVR8_9PSED</name>
<protein>
    <submittedName>
        <fullName evidence="1">Uncharacterized protein</fullName>
    </submittedName>
</protein>
<comment type="caution">
    <text evidence="1">The sequence shown here is derived from an EMBL/GenBank/DDBJ whole genome shotgun (WGS) entry which is preliminary data.</text>
</comment>
<proteinExistence type="predicted"/>
<dbReference type="EMBL" id="JACGDE010000009">
    <property type="protein sequence ID" value="MBA6065997.1"/>
    <property type="molecule type" value="Genomic_DNA"/>
</dbReference>
<sequence length="73" mass="8010">MSPLASTLVFAGQVAQIAMHVHSDQDAAEFQASLVEHQPREQVYSELTQQTRLQVFAMAMDLLNDSFTVEGGS</sequence>
<dbReference type="RefSeq" id="WP_182323335.1">
    <property type="nucleotide sequence ID" value="NZ_BQIL01000019.1"/>
</dbReference>
<reference evidence="1 2" key="1">
    <citation type="submission" date="2020-07" db="EMBL/GenBank/DDBJ databases">
        <title>Diversity of carbapenemase encoding genes among Pseudomonas putida group clinical isolates in a tertiary Brazilian hospital.</title>
        <authorList>
            <person name="Alberto-Lei F."/>
            <person name="Nodari C.S."/>
            <person name="Streling A.P."/>
            <person name="Paulino J.T."/>
            <person name="Bessa-Neto F.O."/>
            <person name="Cayo R."/>
            <person name="Gales A.C."/>
        </authorList>
    </citation>
    <scope>NUCLEOTIDE SEQUENCE [LARGE SCALE GENOMIC DNA]</scope>
    <source>
        <strain evidence="1 2">14802</strain>
    </source>
</reference>
<evidence type="ECO:0000313" key="2">
    <source>
        <dbReference type="Proteomes" id="UP000541770"/>
    </source>
</evidence>
<gene>
    <name evidence="1" type="ORF">H4C75_14645</name>
</gene>
<dbReference type="AlphaFoldDB" id="A0A7W2JVR8"/>
<accession>A0A7W2JVR8</accession>
<dbReference type="Proteomes" id="UP000541770">
    <property type="component" value="Unassembled WGS sequence"/>
</dbReference>